<dbReference type="Proteomes" id="UP000092555">
    <property type="component" value="Unassembled WGS sequence"/>
</dbReference>
<organism evidence="1 2">
    <name type="scientific">Metschnikowia bicuspidata var. bicuspidata NRRL YB-4993</name>
    <dbReference type="NCBI Taxonomy" id="869754"/>
    <lineage>
        <taxon>Eukaryota</taxon>
        <taxon>Fungi</taxon>
        <taxon>Dikarya</taxon>
        <taxon>Ascomycota</taxon>
        <taxon>Saccharomycotina</taxon>
        <taxon>Pichiomycetes</taxon>
        <taxon>Metschnikowiaceae</taxon>
        <taxon>Metschnikowia</taxon>
    </lineage>
</organism>
<protein>
    <submittedName>
        <fullName evidence="1">Uncharacterized protein</fullName>
    </submittedName>
</protein>
<evidence type="ECO:0000313" key="2">
    <source>
        <dbReference type="Proteomes" id="UP000092555"/>
    </source>
</evidence>
<accession>A0A1A0HGV7</accession>
<dbReference type="OrthoDB" id="4022548at2759"/>
<dbReference type="AlphaFoldDB" id="A0A1A0HGV7"/>
<gene>
    <name evidence="1" type="ORF">METBIDRAFT_98523</name>
</gene>
<keyword evidence="2" id="KW-1185">Reference proteome</keyword>
<dbReference type="EMBL" id="LXTC01000001">
    <property type="protein sequence ID" value="OBA23083.1"/>
    <property type="molecule type" value="Genomic_DNA"/>
</dbReference>
<evidence type="ECO:0000313" key="1">
    <source>
        <dbReference type="EMBL" id="OBA23083.1"/>
    </source>
</evidence>
<dbReference type="GeneID" id="30032448"/>
<sequence>MPSGGVLLLQFLVKPRGQSHVRGSRFRRSNRTPAEAAAVVSNSKVEPAAAAFSYDSPVVIAPQLFRSVTYWNQRSHVSFIPTPVVSLGVTPQTTGRPLLLHIFGPGPERSIEHTVFLEFFIPGLSGLSAFDFVVYESRVAPLVVGEDFWVAFKVLCQPRNVSN</sequence>
<dbReference type="RefSeq" id="XP_018713564.1">
    <property type="nucleotide sequence ID" value="XM_018859473.1"/>
</dbReference>
<name>A0A1A0HGV7_9ASCO</name>
<proteinExistence type="predicted"/>
<reference evidence="1 2" key="1">
    <citation type="submission" date="2016-05" db="EMBL/GenBank/DDBJ databases">
        <title>Comparative genomics of biotechnologically important yeasts.</title>
        <authorList>
            <consortium name="DOE Joint Genome Institute"/>
            <person name="Riley R."/>
            <person name="Haridas S."/>
            <person name="Wolfe K.H."/>
            <person name="Lopes M.R."/>
            <person name="Hittinger C.T."/>
            <person name="Goker M."/>
            <person name="Salamov A."/>
            <person name="Wisecaver J."/>
            <person name="Long T.M."/>
            <person name="Aerts A.L."/>
            <person name="Barry K."/>
            <person name="Choi C."/>
            <person name="Clum A."/>
            <person name="Coughlan A.Y."/>
            <person name="Deshpande S."/>
            <person name="Douglass A.P."/>
            <person name="Hanson S.J."/>
            <person name="Klenk H.-P."/>
            <person name="LaButti K."/>
            <person name="Lapidus A."/>
            <person name="Lindquist E."/>
            <person name="Lipzen A."/>
            <person name="Meier-kolthoff J.P."/>
            <person name="Ohm R.A."/>
            <person name="Otillar R.P."/>
            <person name="Pangilinan J."/>
            <person name="Peng Y."/>
            <person name="Rokas A."/>
            <person name="Rosa C.A."/>
            <person name="Scheuner C."/>
            <person name="Sibirny A.A."/>
            <person name="Slot J.C."/>
            <person name="Stielow J.B."/>
            <person name="Sun H."/>
            <person name="Kurtzman C.P."/>
            <person name="Blackwell M."/>
            <person name="Grigoriev I.V."/>
            <person name="Jeffries T.W."/>
        </authorList>
    </citation>
    <scope>NUCLEOTIDE SEQUENCE [LARGE SCALE GENOMIC DNA]</scope>
    <source>
        <strain evidence="1 2">NRRL YB-4993</strain>
    </source>
</reference>
<comment type="caution">
    <text evidence="1">The sequence shown here is derived from an EMBL/GenBank/DDBJ whole genome shotgun (WGS) entry which is preliminary data.</text>
</comment>